<gene>
    <name evidence="1" type="ORF">LT40_03785</name>
</gene>
<dbReference type="KEGG" id="prh:LT40_03785"/>
<dbReference type="Proteomes" id="UP000029499">
    <property type="component" value="Chromosome"/>
</dbReference>
<dbReference type="AlphaFoldDB" id="A0A089YQB0"/>
<dbReference type="RefSeq" id="WP_043186681.1">
    <property type="nucleotide sequence ID" value="NZ_CP009533.1"/>
</dbReference>
<dbReference type="HOGENOM" id="CLU_2013352_0_0_6"/>
<protein>
    <submittedName>
        <fullName evidence="1">FagA protein</fullName>
    </submittedName>
</protein>
<accession>A0A089YQB0</accession>
<name>A0A089YQB0_9PSED</name>
<dbReference type="eggNOG" id="ENOG5033A1H">
    <property type="taxonomic scope" value="Bacteria"/>
</dbReference>
<proteinExistence type="predicted"/>
<organism evidence="1 2">
    <name type="scientific">Pseudomonas rhizosphaerae</name>
    <dbReference type="NCBI Taxonomy" id="216142"/>
    <lineage>
        <taxon>Bacteria</taxon>
        <taxon>Pseudomonadati</taxon>
        <taxon>Pseudomonadota</taxon>
        <taxon>Gammaproteobacteria</taxon>
        <taxon>Pseudomonadales</taxon>
        <taxon>Pseudomonadaceae</taxon>
        <taxon>Pseudomonas</taxon>
    </lineage>
</organism>
<sequence>MSSAVHEFAHLENWHWLGLQIRCALAPDEPRLIEHYLAQGRYLARFTPTSSWSVAHGTFRLMLATALDQALPWHWRSLCLDQAWRPLRDLRNCAAQPAQVRQWQDCAHQLARCELLPSIPLTDLLQGYCDE</sequence>
<reference evidence="1 2" key="1">
    <citation type="journal article" date="2015" name="J. Biotechnol.">
        <title>Complete genome sequence of Pseudomonas rhizosphaerae IH5T (=DSM 16299T), a phosphate-solubilizing rhizobacterium for bacterial biofertilizer.</title>
        <authorList>
            <person name="Kwak Y."/>
            <person name="Jung B.K."/>
            <person name="Shin J.H."/>
        </authorList>
    </citation>
    <scope>NUCLEOTIDE SEQUENCE [LARGE SCALE GENOMIC DNA]</scope>
    <source>
        <strain evidence="1">DSM 16299</strain>
    </source>
</reference>
<dbReference type="STRING" id="216142.LT40_03785"/>
<dbReference type="EMBL" id="CP009533">
    <property type="protein sequence ID" value="AIS16572.1"/>
    <property type="molecule type" value="Genomic_DNA"/>
</dbReference>
<dbReference type="OrthoDB" id="8900369at2"/>
<evidence type="ECO:0000313" key="1">
    <source>
        <dbReference type="EMBL" id="AIS16572.1"/>
    </source>
</evidence>
<keyword evidence="2" id="KW-1185">Reference proteome</keyword>
<evidence type="ECO:0000313" key="2">
    <source>
        <dbReference type="Proteomes" id="UP000029499"/>
    </source>
</evidence>